<dbReference type="PANTHER" id="PTHR46162:SF2">
    <property type="entry name" value="ANKYRIN REPEAT-CONTAINING PROTEIN-RELATED"/>
    <property type="match status" value="1"/>
</dbReference>
<dbReference type="PROSITE" id="PS50144">
    <property type="entry name" value="MATH"/>
    <property type="match status" value="2"/>
</dbReference>
<keyword evidence="3" id="KW-1185">Reference proteome</keyword>
<accession>A0A9Q0HIM1</accession>
<dbReference type="CDD" id="cd00121">
    <property type="entry name" value="MATH"/>
    <property type="match status" value="2"/>
</dbReference>
<name>A0A9Q0HIM1_9POAL</name>
<dbReference type="Proteomes" id="UP001151287">
    <property type="component" value="Unassembled WGS sequence"/>
</dbReference>
<feature type="domain" description="MATH" evidence="1">
    <location>
        <begin position="167"/>
        <end position="292"/>
    </location>
</feature>
<reference evidence="2" key="1">
    <citation type="journal article" date="2022" name="Cell">
        <title>Repeat-based holocentromeres influence genome architecture and karyotype evolution.</title>
        <authorList>
            <person name="Hofstatter P.G."/>
            <person name="Thangavel G."/>
            <person name="Lux T."/>
            <person name="Neumann P."/>
            <person name="Vondrak T."/>
            <person name="Novak P."/>
            <person name="Zhang M."/>
            <person name="Costa L."/>
            <person name="Castellani M."/>
            <person name="Scott A."/>
            <person name="Toegelov H."/>
            <person name="Fuchs J."/>
            <person name="Mata-Sucre Y."/>
            <person name="Dias Y."/>
            <person name="Vanzela A.L.L."/>
            <person name="Huettel B."/>
            <person name="Almeida C.C.S."/>
            <person name="Simkova H."/>
            <person name="Souza G."/>
            <person name="Pedrosa-Harand A."/>
            <person name="Macas J."/>
            <person name="Mayer K.F.X."/>
            <person name="Houben A."/>
            <person name="Marques A."/>
        </authorList>
    </citation>
    <scope>NUCLEOTIDE SEQUENCE</scope>
    <source>
        <strain evidence="2">RhyBre1mFocal</strain>
    </source>
</reference>
<feature type="domain" description="MATH" evidence="1">
    <location>
        <begin position="16"/>
        <end position="144"/>
    </location>
</feature>
<dbReference type="OrthoDB" id="1093087at2759"/>
<dbReference type="InterPro" id="IPR008974">
    <property type="entry name" value="TRAF-like"/>
</dbReference>
<gene>
    <name evidence="2" type="ORF">LUZ63_018884</name>
</gene>
<dbReference type="PANTHER" id="PTHR46162">
    <property type="entry name" value="TRAF-LIKE FAMILY PROTEIN"/>
    <property type="match status" value="1"/>
</dbReference>
<evidence type="ECO:0000313" key="2">
    <source>
        <dbReference type="EMBL" id="KAJ1687494.1"/>
    </source>
</evidence>
<evidence type="ECO:0000313" key="3">
    <source>
        <dbReference type="Proteomes" id="UP001151287"/>
    </source>
</evidence>
<dbReference type="InterPro" id="IPR002083">
    <property type="entry name" value="MATH/TRAF_dom"/>
</dbReference>
<comment type="caution">
    <text evidence="2">The sequence shown here is derived from an EMBL/GenBank/DDBJ whole genome shotgun (WGS) entry which is preliminary data.</text>
</comment>
<sequence length="309" mass="34744">MGSSQSSVHETEPPKKQVFVWKIDGFTSLLEQGSDLISTPFEMHGISWIFSVDPKDGKSGDTSSEEHVSLFLDTFPSANCMLQTKLKFFIHDQKYGKHAECDVSHTYMRSSYRSGAACMVPLETLKNPSAGFLRTDTISVGVELIQFEKVPFYGLEMRTSIQKNMSIGSYRWCVDDFFQLIKRPTACSEPFKIAGYTWRLHLEQGGYFNKGCLSLFLTLDISKSQLPPPSGVLVEVVFSVKKSQSRGYEKSSRYNLTRNNPTLGLNLIRYEEFKDPANGYLIKGRCTFKVSISVLGCAKGHVSKELQDS</sequence>
<protein>
    <recommendedName>
        <fullName evidence="1">MATH domain-containing protein</fullName>
    </recommendedName>
</protein>
<dbReference type="Pfam" id="PF22486">
    <property type="entry name" value="MATH_2"/>
    <property type="match status" value="2"/>
</dbReference>
<proteinExistence type="predicted"/>
<dbReference type="EMBL" id="JAMQYH010000005">
    <property type="protein sequence ID" value="KAJ1687494.1"/>
    <property type="molecule type" value="Genomic_DNA"/>
</dbReference>
<dbReference type="AlphaFoldDB" id="A0A9Q0HIM1"/>
<organism evidence="2 3">
    <name type="scientific">Rhynchospora breviuscula</name>
    <dbReference type="NCBI Taxonomy" id="2022672"/>
    <lineage>
        <taxon>Eukaryota</taxon>
        <taxon>Viridiplantae</taxon>
        <taxon>Streptophyta</taxon>
        <taxon>Embryophyta</taxon>
        <taxon>Tracheophyta</taxon>
        <taxon>Spermatophyta</taxon>
        <taxon>Magnoliopsida</taxon>
        <taxon>Liliopsida</taxon>
        <taxon>Poales</taxon>
        <taxon>Cyperaceae</taxon>
        <taxon>Cyperoideae</taxon>
        <taxon>Rhynchosporeae</taxon>
        <taxon>Rhynchospora</taxon>
    </lineage>
</organism>
<dbReference type="SUPFAM" id="SSF49599">
    <property type="entry name" value="TRAF domain-like"/>
    <property type="match status" value="2"/>
</dbReference>
<evidence type="ECO:0000259" key="1">
    <source>
        <dbReference type="PROSITE" id="PS50144"/>
    </source>
</evidence>
<dbReference type="Gene3D" id="2.60.210.10">
    <property type="entry name" value="Apoptosis, Tumor Necrosis Factor Receptor Associated Protein 2, Chain A"/>
    <property type="match status" value="2"/>
</dbReference>